<evidence type="ECO:0000256" key="3">
    <source>
        <dbReference type="ARBA" id="ARBA00022692"/>
    </source>
</evidence>
<accession>A0ABM1DPB9</accession>
<evidence type="ECO:0000256" key="6">
    <source>
        <dbReference type="SAM" id="Phobius"/>
    </source>
</evidence>
<dbReference type="InterPro" id="IPR051951">
    <property type="entry name" value="UNC-93_regulatory"/>
</dbReference>
<feature type="transmembrane region" description="Helical" evidence="6">
    <location>
        <begin position="323"/>
        <end position="342"/>
    </location>
</feature>
<feature type="transmembrane region" description="Helical" evidence="6">
    <location>
        <begin position="354"/>
        <end position="372"/>
    </location>
</feature>
<dbReference type="Pfam" id="PF05978">
    <property type="entry name" value="UNC-93"/>
    <property type="match status" value="1"/>
</dbReference>
<dbReference type="Proteomes" id="UP000695022">
    <property type="component" value="Unplaced"/>
</dbReference>
<feature type="transmembrane region" description="Helical" evidence="6">
    <location>
        <begin position="67"/>
        <end position="88"/>
    </location>
</feature>
<sequence>MATKSQTRSSSTKELVATAADPLTPDVFRRKLVILKNVCVISGAFLLLFTAFQSLQNLQSSVNRDEGLGLASLSIIYGSLVVSCTLLPTTVVARLGCKWTIVIAMLVYSVYMLANLHAAWYTLVPASIALGTAAAPLWTAKCKYLTETGGEYARLEGTSTEAVVNRFFGIFFLMFQSGQIWGNLISSSVFQTSAPNETVPADIVEAYCGAAYCAANSASANITNVNLAPPPRSRVMLLMGIYFACAVAAAALVAAIVDQLRSDEQRDVLAMPTLRELLATARHLSRPDQLLLIPLTFYSGVEQAFIAADFTLAYVTCSVGVHMVGYSMITFGVADAAFSFIGGRLVQYVGRAPIFCVGFVAHLATIVVLLMWKPHADGIVTFLAIAAGWGVGDAVWQTQINAFYGVTFPDSTAAAFSNYRLWESLGFLMTFAYGNFLCVSVKLYVVLAFLLTGMAGYGAVEIRHRCVRQRNQYNVS</sequence>
<reference evidence="8" key="1">
    <citation type="submission" date="2025-08" db="UniProtKB">
        <authorList>
            <consortium name="RefSeq"/>
        </authorList>
    </citation>
    <scope>IDENTIFICATION</scope>
</reference>
<dbReference type="InterPro" id="IPR010291">
    <property type="entry name" value="Ion_channel_UNC-93"/>
</dbReference>
<dbReference type="PANTHER" id="PTHR19444:SF13">
    <property type="entry name" value="PROTEIN UNC-93 HOMOLOG A"/>
    <property type="match status" value="1"/>
</dbReference>
<evidence type="ECO:0000256" key="2">
    <source>
        <dbReference type="ARBA" id="ARBA00009172"/>
    </source>
</evidence>
<organism evidence="7 8">
    <name type="scientific">Priapulus caudatus</name>
    <name type="common">Priapulid worm</name>
    <dbReference type="NCBI Taxonomy" id="37621"/>
    <lineage>
        <taxon>Eukaryota</taxon>
        <taxon>Metazoa</taxon>
        <taxon>Ecdysozoa</taxon>
        <taxon>Scalidophora</taxon>
        <taxon>Priapulida</taxon>
        <taxon>Priapulimorpha</taxon>
        <taxon>Priapulimorphida</taxon>
        <taxon>Priapulidae</taxon>
        <taxon>Priapulus</taxon>
    </lineage>
</organism>
<evidence type="ECO:0000313" key="7">
    <source>
        <dbReference type="Proteomes" id="UP000695022"/>
    </source>
</evidence>
<dbReference type="InterPro" id="IPR036259">
    <property type="entry name" value="MFS_trans_sf"/>
</dbReference>
<evidence type="ECO:0000256" key="5">
    <source>
        <dbReference type="ARBA" id="ARBA00023136"/>
    </source>
</evidence>
<dbReference type="SUPFAM" id="SSF103473">
    <property type="entry name" value="MFS general substrate transporter"/>
    <property type="match status" value="1"/>
</dbReference>
<keyword evidence="3 6" id="KW-0812">Transmembrane</keyword>
<feature type="transmembrane region" description="Helical" evidence="6">
    <location>
        <begin position="378"/>
        <end position="396"/>
    </location>
</feature>
<dbReference type="RefSeq" id="XP_014661790.1">
    <property type="nucleotide sequence ID" value="XM_014806304.1"/>
</dbReference>
<comment type="subcellular location">
    <subcellularLocation>
        <location evidence="1">Membrane</location>
        <topology evidence="1">Multi-pass membrane protein</topology>
    </subcellularLocation>
</comment>
<evidence type="ECO:0000256" key="1">
    <source>
        <dbReference type="ARBA" id="ARBA00004141"/>
    </source>
</evidence>
<keyword evidence="4 6" id="KW-1133">Transmembrane helix</keyword>
<comment type="similarity">
    <text evidence="2">Belongs to the unc-93 family.</text>
</comment>
<feature type="transmembrane region" description="Helical" evidence="6">
    <location>
        <begin position="33"/>
        <end position="55"/>
    </location>
</feature>
<dbReference type="GeneID" id="106804907"/>
<name>A0ABM1DPB9_PRICU</name>
<feature type="transmembrane region" description="Helical" evidence="6">
    <location>
        <begin position="235"/>
        <end position="257"/>
    </location>
</feature>
<evidence type="ECO:0000313" key="8">
    <source>
        <dbReference type="RefSeq" id="XP_014661790.1"/>
    </source>
</evidence>
<keyword evidence="5 6" id="KW-0472">Membrane</keyword>
<protein>
    <submittedName>
        <fullName evidence="8">Protein unc-93 homolog A-like</fullName>
    </submittedName>
</protein>
<evidence type="ECO:0000256" key="4">
    <source>
        <dbReference type="ARBA" id="ARBA00022989"/>
    </source>
</evidence>
<dbReference type="PANTHER" id="PTHR19444">
    <property type="entry name" value="UNC-93 RELATED"/>
    <property type="match status" value="1"/>
</dbReference>
<feature type="transmembrane region" description="Helical" evidence="6">
    <location>
        <begin position="441"/>
        <end position="460"/>
    </location>
</feature>
<gene>
    <name evidence="8" type="primary">LOC106804907</name>
</gene>
<keyword evidence="7" id="KW-1185">Reference proteome</keyword>
<feature type="transmembrane region" description="Helical" evidence="6">
    <location>
        <begin position="95"/>
        <end position="114"/>
    </location>
</feature>
<proteinExistence type="inferred from homology"/>